<dbReference type="InterPro" id="IPR014041">
    <property type="entry name" value="ESCRT-II_cplx_Vps25-sub_N"/>
</dbReference>
<reference evidence="1" key="1">
    <citation type="submission" date="2025-08" db="UniProtKB">
        <authorList>
            <consortium name="RefSeq"/>
        </authorList>
    </citation>
    <scope>IDENTIFICATION</scope>
</reference>
<dbReference type="KEGG" id="nta:107832264"/>
<dbReference type="Pfam" id="PF05871">
    <property type="entry name" value="ESCRT-II"/>
    <property type="match status" value="1"/>
</dbReference>
<dbReference type="GO" id="GO:0000814">
    <property type="term" value="C:ESCRT II complex"/>
    <property type="evidence" value="ECO:0000318"/>
    <property type="project" value="GO_Central"/>
</dbReference>
<dbReference type="PANTHER" id="PTHR13149:SF0">
    <property type="entry name" value="VACUOLAR PROTEIN-SORTING-ASSOCIATED PROTEIN 25"/>
    <property type="match status" value="1"/>
</dbReference>
<dbReference type="STRING" id="4097.A0A1S4DQ68"/>
<sequence>TGLSLSFSSSPSLHLSFSGSFAIRQFFFEFGVSLGFDFLNFSIYDGVVGSLNLQPVRETREKQIQLWKELIIDFCRTQKVFVIGLEEDFPLFSNPAIESECFFLLVFYMSDVQLRSCVIYITLTIAFAKMNSRCLEIHNASDLEHQWNVKYQFM</sequence>
<name>A0A1S4DQ68_TOBAC</name>
<dbReference type="AlphaFoldDB" id="A0A1S4DQ68"/>
<dbReference type="GO" id="GO:0043328">
    <property type="term" value="P:protein transport to vacuole involved in ubiquitin-dependent protein catabolic process via the multivesicular body sorting pathway"/>
    <property type="evidence" value="ECO:0000318"/>
    <property type="project" value="GO_Central"/>
</dbReference>
<feature type="non-terminal residue" evidence="1">
    <location>
        <position position="1"/>
    </location>
</feature>
<organism evidence="1">
    <name type="scientific">Nicotiana tabacum</name>
    <name type="common">Common tobacco</name>
    <dbReference type="NCBI Taxonomy" id="4097"/>
    <lineage>
        <taxon>Eukaryota</taxon>
        <taxon>Viridiplantae</taxon>
        <taxon>Streptophyta</taxon>
        <taxon>Embryophyta</taxon>
        <taxon>Tracheophyta</taxon>
        <taxon>Spermatophyta</taxon>
        <taxon>Magnoliopsida</taxon>
        <taxon>eudicotyledons</taxon>
        <taxon>Gunneridae</taxon>
        <taxon>Pentapetalae</taxon>
        <taxon>asterids</taxon>
        <taxon>lamiids</taxon>
        <taxon>Solanales</taxon>
        <taxon>Solanaceae</taxon>
        <taxon>Nicotianoideae</taxon>
        <taxon>Nicotianeae</taxon>
        <taxon>Nicotiana</taxon>
    </lineage>
</organism>
<evidence type="ECO:0000313" key="1">
    <source>
        <dbReference type="RefSeq" id="XP_016515568.1"/>
    </source>
</evidence>
<dbReference type="GO" id="GO:0042803">
    <property type="term" value="F:protein homodimerization activity"/>
    <property type="evidence" value="ECO:0000318"/>
    <property type="project" value="GO_Central"/>
</dbReference>
<dbReference type="SUPFAM" id="SSF46785">
    <property type="entry name" value="Winged helix' DNA-binding domain"/>
    <property type="match status" value="1"/>
</dbReference>
<dbReference type="InterPro" id="IPR036390">
    <property type="entry name" value="WH_DNA-bd_sf"/>
</dbReference>
<gene>
    <name evidence="1" type="primary">LOC107832264</name>
</gene>
<proteinExistence type="predicted"/>
<dbReference type="InterPro" id="IPR008570">
    <property type="entry name" value="ESCRT-II_cplx_Vps25-sub"/>
</dbReference>
<dbReference type="Gene3D" id="1.10.10.570">
    <property type="entry name" value="Winged helix' DNA-binding domain. Chain C. Domain 1"/>
    <property type="match status" value="1"/>
</dbReference>
<accession>A0A1S4DQ68</accession>
<dbReference type="OrthoDB" id="245150at2759"/>
<dbReference type="PaxDb" id="4097-A0A1S4DQ68"/>
<dbReference type="GO" id="GO:0005198">
    <property type="term" value="F:structural molecule activity"/>
    <property type="evidence" value="ECO:0000318"/>
    <property type="project" value="GO_Central"/>
</dbReference>
<dbReference type="PANTHER" id="PTHR13149">
    <property type="entry name" value="VACUOLAR PROTEIN SORTING-ASSOCIATED PROTEIN VPS25"/>
    <property type="match status" value="1"/>
</dbReference>
<protein>
    <recommendedName>
        <fullName evidence="2">Vacuolar protein sorting-associated protein 25-like</fullName>
    </recommendedName>
</protein>
<evidence type="ECO:0008006" key="2">
    <source>
        <dbReference type="Google" id="ProtNLM"/>
    </source>
</evidence>
<dbReference type="RefSeq" id="XP_016515568.1">
    <property type="nucleotide sequence ID" value="XM_016660082.1"/>
</dbReference>